<dbReference type="Pfam" id="PF18975">
    <property type="entry name" value="DUF5711"/>
    <property type="match status" value="1"/>
</dbReference>
<organism evidence="1 3">
    <name type="scientific">Alkalithermobacter thermoalcaliphilus JW-YL-7 = DSM 7308</name>
    <dbReference type="NCBI Taxonomy" id="1121328"/>
    <lineage>
        <taxon>Bacteria</taxon>
        <taxon>Bacillati</taxon>
        <taxon>Bacillota</taxon>
        <taxon>Clostridia</taxon>
        <taxon>Peptostreptococcales</taxon>
        <taxon>Tepidibacteraceae</taxon>
        <taxon>Alkalithermobacter</taxon>
    </lineage>
</organism>
<reference evidence="2 4" key="2">
    <citation type="submission" date="2016-11" db="EMBL/GenBank/DDBJ databases">
        <authorList>
            <person name="Varghese N."/>
            <person name="Submissions S."/>
        </authorList>
    </citation>
    <scope>NUCLEOTIDE SEQUENCE [LARGE SCALE GENOMIC DNA]</scope>
    <source>
        <strain evidence="2 4">DSM 7308</strain>
    </source>
</reference>
<evidence type="ECO:0008006" key="5">
    <source>
        <dbReference type="Google" id="ProtNLM"/>
    </source>
</evidence>
<keyword evidence="4" id="KW-1185">Reference proteome</keyword>
<dbReference type="STRING" id="1121328.JWYL7_1823"/>
<protein>
    <recommendedName>
        <fullName evidence="5">NHL repeat containing protein</fullName>
    </recommendedName>
</protein>
<dbReference type="EMBL" id="FRBG01000011">
    <property type="protein sequence ID" value="SHL08981.1"/>
    <property type="molecule type" value="Genomic_DNA"/>
</dbReference>
<dbReference type="EMBL" id="LSFY01000001">
    <property type="protein sequence ID" value="KXZ40748.1"/>
    <property type="molecule type" value="Genomic_DNA"/>
</dbReference>
<dbReference type="OrthoDB" id="1747753at2"/>
<dbReference type="RefSeq" id="WP_066072115.1">
    <property type="nucleotide sequence ID" value="NZ_FRBG01000011.1"/>
</dbReference>
<dbReference type="Proteomes" id="UP000323392">
    <property type="component" value="Unassembled WGS sequence"/>
</dbReference>
<sequence length="350" mass="40485" precursor="true">MKKKNIVIILAIMLIIFANPKTINFFKNINSDNSKVELVKEIPFSYKSNMTFKKLSNEFIMYDGNTLICIDNKGEKIFTSNIRANNYSLDTNESQTYILDKTNKNVYIVDKKGSIINKFDIDADAVYIKSFKNGNFIIHYETDIQLEGVKLLSSKGELIKDISIPKSTINFVDIDDNTQGFLISAITIENDSLYNNIFLYNRKGELVSADKYENRLFIRSYINPKEIFLFEPDSIQIKEKNLEPITTVNFKDTIRYIGKIDNKVGIVNERGNVVYISEKGEEKIQRYPIDNIKGFEYTQAGNVVYSDRSMYFEASKKRDDFTKDIINVLSLENNYIVVVFRGSIKIFRVK</sequence>
<dbReference type="Proteomes" id="UP000092605">
    <property type="component" value="Unassembled WGS sequence"/>
</dbReference>
<dbReference type="PATRIC" id="fig|1121328.3.peg.1835"/>
<comment type="caution">
    <text evidence="1">The sequence shown here is derived from an EMBL/GenBank/DDBJ whole genome shotgun (WGS) entry which is preliminary data.</text>
</comment>
<proteinExistence type="predicted"/>
<evidence type="ECO:0000313" key="3">
    <source>
        <dbReference type="Proteomes" id="UP000092605"/>
    </source>
</evidence>
<evidence type="ECO:0000313" key="1">
    <source>
        <dbReference type="EMBL" id="KXZ40748.1"/>
    </source>
</evidence>
<dbReference type="AlphaFoldDB" id="A0A150FT42"/>
<accession>A0A150FT42</accession>
<dbReference type="InterPro" id="IPR043765">
    <property type="entry name" value="DUF5711"/>
</dbReference>
<evidence type="ECO:0000313" key="2">
    <source>
        <dbReference type="EMBL" id="SHL08981.1"/>
    </source>
</evidence>
<reference evidence="1 3" key="1">
    <citation type="submission" date="2016-02" db="EMBL/GenBank/DDBJ databases">
        <title>Draft genome sequence for Clostridium paradoxum JW-YL-7.</title>
        <authorList>
            <person name="Utturkar S.M."/>
            <person name="Lancaster A."/>
            <person name="Poole F.L."/>
            <person name="Adams M.W."/>
            <person name="Brown S.D."/>
        </authorList>
    </citation>
    <scope>NUCLEOTIDE SEQUENCE [LARGE SCALE GENOMIC DNA]</scope>
    <source>
        <strain evidence="1 3">JW-YL-7</strain>
    </source>
</reference>
<name>A0A150FT42_CLOPD</name>
<evidence type="ECO:0000313" key="4">
    <source>
        <dbReference type="Proteomes" id="UP000323392"/>
    </source>
</evidence>
<gene>
    <name evidence="1" type="ORF">JWYL7_1823</name>
    <name evidence="2" type="ORF">SAMN05661008_01436</name>
</gene>